<evidence type="ECO:0000313" key="2">
    <source>
        <dbReference type="EnsemblPlants" id="AET7Gv20038000.2"/>
    </source>
</evidence>
<sequence>FGEEDGDGLCNRDGPERSKKPNNASTHAATAIEHRPAVLIPQSPSTLQCSLRCSRPAVRSCLATAASPFTAPPPSTVPILPLWLSIQVHRNWRSEPATPIARPPLLPIAGLRPCPGRCKPTSAAQTPNLHSSILLA</sequence>
<protein>
    <submittedName>
        <fullName evidence="2">Uncharacterized protein</fullName>
    </submittedName>
</protein>
<accession>A0A453QCQ2</accession>
<dbReference type="Gramene" id="AET7Gv20038000.2">
    <property type="protein sequence ID" value="AET7Gv20038000.2"/>
    <property type="gene ID" value="AET7Gv20038000"/>
</dbReference>
<keyword evidence="3" id="KW-1185">Reference proteome</keyword>
<organism evidence="2 3">
    <name type="scientific">Aegilops tauschii subsp. strangulata</name>
    <name type="common">Goatgrass</name>
    <dbReference type="NCBI Taxonomy" id="200361"/>
    <lineage>
        <taxon>Eukaryota</taxon>
        <taxon>Viridiplantae</taxon>
        <taxon>Streptophyta</taxon>
        <taxon>Embryophyta</taxon>
        <taxon>Tracheophyta</taxon>
        <taxon>Spermatophyta</taxon>
        <taxon>Magnoliopsida</taxon>
        <taxon>Liliopsida</taxon>
        <taxon>Poales</taxon>
        <taxon>Poaceae</taxon>
        <taxon>BOP clade</taxon>
        <taxon>Pooideae</taxon>
        <taxon>Triticodae</taxon>
        <taxon>Triticeae</taxon>
        <taxon>Triticinae</taxon>
        <taxon>Aegilops</taxon>
    </lineage>
</organism>
<name>A0A453QCQ2_AEGTS</name>
<dbReference type="AlphaFoldDB" id="A0A453QCQ2"/>
<reference evidence="2" key="4">
    <citation type="submission" date="2019-03" db="UniProtKB">
        <authorList>
            <consortium name="EnsemblPlants"/>
        </authorList>
    </citation>
    <scope>IDENTIFICATION</scope>
</reference>
<dbReference type="Proteomes" id="UP000015105">
    <property type="component" value="Chromosome 7D"/>
</dbReference>
<feature type="region of interest" description="Disordered" evidence="1">
    <location>
        <begin position="1"/>
        <end position="31"/>
    </location>
</feature>
<reference evidence="2" key="3">
    <citation type="journal article" date="2017" name="Nature">
        <title>Genome sequence of the progenitor of the wheat D genome Aegilops tauschii.</title>
        <authorList>
            <person name="Luo M.C."/>
            <person name="Gu Y.Q."/>
            <person name="Puiu D."/>
            <person name="Wang H."/>
            <person name="Twardziok S.O."/>
            <person name="Deal K.R."/>
            <person name="Huo N."/>
            <person name="Zhu T."/>
            <person name="Wang L."/>
            <person name="Wang Y."/>
            <person name="McGuire P.E."/>
            <person name="Liu S."/>
            <person name="Long H."/>
            <person name="Ramasamy R.K."/>
            <person name="Rodriguez J.C."/>
            <person name="Van S.L."/>
            <person name="Yuan L."/>
            <person name="Wang Z."/>
            <person name="Xia Z."/>
            <person name="Xiao L."/>
            <person name="Anderson O.D."/>
            <person name="Ouyang S."/>
            <person name="Liang Y."/>
            <person name="Zimin A.V."/>
            <person name="Pertea G."/>
            <person name="Qi P."/>
            <person name="Bennetzen J.L."/>
            <person name="Dai X."/>
            <person name="Dawson M.W."/>
            <person name="Muller H.G."/>
            <person name="Kugler K."/>
            <person name="Rivarola-Duarte L."/>
            <person name="Spannagl M."/>
            <person name="Mayer K.F.X."/>
            <person name="Lu F.H."/>
            <person name="Bevan M.W."/>
            <person name="Leroy P."/>
            <person name="Li P."/>
            <person name="You F.M."/>
            <person name="Sun Q."/>
            <person name="Liu Z."/>
            <person name="Lyons E."/>
            <person name="Wicker T."/>
            <person name="Salzberg S.L."/>
            <person name="Devos K.M."/>
            <person name="Dvorak J."/>
        </authorList>
    </citation>
    <scope>NUCLEOTIDE SEQUENCE [LARGE SCALE GENOMIC DNA]</scope>
    <source>
        <strain evidence="2">cv. AL8/78</strain>
    </source>
</reference>
<reference evidence="3" key="1">
    <citation type="journal article" date="2014" name="Science">
        <title>Ancient hybridizations among the ancestral genomes of bread wheat.</title>
        <authorList>
            <consortium name="International Wheat Genome Sequencing Consortium,"/>
            <person name="Marcussen T."/>
            <person name="Sandve S.R."/>
            <person name="Heier L."/>
            <person name="Spannagl M."/>
            <person name="Pfeifer M."/>
            <person name="Jakobsen K.S."/>
            <person name="Wulff B.B."/>
            <person name="Steuernagel B."/>
            <person name="Mayer K.F."/>
            <person name="Olsen O.A."/>
        </authorList>
    </citation>
    <scope>NUCLEOTIDE SEQUENCE [LARGE SCALE GENOMIC DNA]</scope>
    <source>
        <strain evidence="3">cv. AL8/78</strain>
    </source>
</reference>
<evidence type="ECO:0000313" key="3">
    <source>
        <dbReference type="Proteomes" id="UP000015105"/>
    </source>
</evidence>
<reference evidence="3" key="2">
    <citation type="journal article" date="2017" name="Nat. Plants">
        <title>The Aegilops tauschii genome reveals multiple impacts of transposons.</title>
        <authorList>
            <person name="Zhao G."/>
            <person name="Zou C."/>
            <person name="Li K."/>
            <person name="Wang K."/>
            <person name="Li T."/>
            <person name="Gao L."/>
            <person name="Zhang X."/>
            <person name="Wang H."/>
            <person name="Yang Z."/>
            <person name="Liu X."/>
            <person name="Jiang W."/>
            <person name="Mao L."/>
            <person name="Kong X."/>
            <person name="Jiao Y."/>
            <person name="Jia J."/>
        </authorList>
    </citation>
    <scope>NUCLEOTIDE SEQUENCE [LARGE SCALE GENOMIC DNA]</scope>
    <source>
        <strain evidence="3">cv. AL8/78</strain>
    </source>
</reference>
<dbReference type="EnsemblPlants" id="AET7Gv20038000.2">
    <property type="protein sequence ID" value="AET7Gv20038000.2"/>
    <property type="gene ID" value="AET7Gv20038000"/>
</dbReference>
<proteinExistence type="predicted"/>
<evidence type="ECO:0000256" key="1">
    <source>
        <dbReference type="SAM" id="MobiDB-lite"/>
    </source>
</evidence>
<reference evidence="2" key="5">
    <citation type="journal article" date="2021" name="G3 (Bethesda)">
        <title>Aegilops tauschii genome assembly Aet v5.0 features greater sequence contiguity and improved annotation.</title>
        <authorList>
            <person name="Wang L."/>
            <person name="Zhu T."/>
            <person name="Rodriguez J.C."/>
            <person name="Deal K.R."/>
            <person name="Dubcovsky J."/>
            <person name="McGuire P.E."/>
            <person name="Lux T."/>
            <person name="Spannagl M."/>
            <person name="Mayer K.F.X."/>
            <person name="Baldrich P."/>
            <person name="Meyers B.C."/>
            <person name="Huo N."/>
            <person name="Gu Y.Q."/>
            <person name="Zhou H."/>
            <person name="Devos K.M."/>
            <person name="Bennetzen J.L."/>
            <person name="Unver T."/>
            <person name="Budak H."/>
            <person name="Gulick P.J."/>
            <person name="Galiba G."/>
            <person name="Kalapos B."/>
            <person name="Nelson D.R."/>
            <person name="Li P."/>
            <person name="You F.M."/>
            <person name="Luo M.C."/>
            <person name="Dvorak J."/>
        </authorList>
    </citation>
    <scope>NUCLEOTIDE SEQUENCE [LARGE SCALE GENOMIC DNA]</scope>
    <source>
        <strain evidence="2">cv. AL8/78</strain>
    </source>
</reference>